<comment type="caution">
    <text evidence="15">The sequence shown here is derived from an EMBL/GenBank/DDBJ whole genome shotgun (WGS) entry which is preliminary data.</text>
</comment>
<dbReference type="InterPro" id="IPR054715">
    <property type="entry name" value="GGR_cat"/>
</dbReference>
<dbReference type="GO" id="GO:0015995">
    <property type="term" value="P:chlorophyll biosynthetic process"/>
    <property type="evidence" value="ECO:0007669"/>
    <property type="project" value="UniProtKB-KW"/>
</dbReference>
<dbReference type="Proteomes" id="UP000824120">
    <property type="component" value="Chromosome 2"/>
</dbReference>
<organism evidence="15 16">
    <name type="scientific">Solanum commersonii</name>
    <name type="common">Commerson's wild potato</name>
    <name type="synonym">Commerson's nightshade</name>
    <dbReference type="NCBI Taxonomy" id="4109"/>
    <lineage>
        <taxon>Eukaryota</taxon>
        <taxon>Viridiplantae</taxon>
        <taxon>Streptophyta</taxon>
        <taxon>Embryophyta</taxon>
        <taxon>Tracheophyta</taxon>
        <taxon>Spermatophyta</taxon>
        <taxon>Magnoliopsida</taxon>
        <taxon>eudicotyledons</taxon>
        <taxon>Gunneridae</taxon>
        <taxon>Pentapetalae</taxon>
        <taxon>asterids</taxon>
        <taxon>lamiids</taxon>
        <taxon>Solanales</taxon>
        <taxon>Solanaceae</taxon>
        <taxon>Solanoideae</taxon>
        <taxon>Solaneae</taxon>
        <taxon>Solanum</taxon>
    </lineage>
</organism>
<dbReference type="OrthoDB" id="655030at2759"/>
<dbReference type="GO" id="GO:0102067">
    <property type="term" value="F:geranylgeranyl diphosphate reductase activity"/>
    <property type="evidence" value="ECO:0007669"/>
    <property type="project" value="UniProtKB-EC"/>
</dbReference>
<evidence type="ECO:0000256" key="2">
    <source>
        <dbReference type="ARBA" id="ARBA00006632"/>
    </source>
</evidence>
<keyword evidence="5" id="KW-0521">NADP</keyword>
<keyword evidence="16" id="KW-1185">Reference proteome</keyword>
<dbReference type="GO" id="GO:0045550">
    <property type="term" value="F:geranylgeranyl reductase activity"/>
    <property type="evidence" value="ECO:0007669"/>
    <property type="project" value="InterPro"/>
</dbReference>
<dbReference type="Gene3D" id="3.50.50.60">
    <property type="entry name" value="FAD/NAD(P)-binding domain"/>
    <property type="match status" value="1"/>
</dbReference>
<proteinExistence type="inferred from homology"/>
<reference evidence="15 16" key="1">
    <citation type="submission" date="2020-09" db="EMBL/GenBank/DDBJ databases">
        <title>De no assembly of potato wild relative species, Solanum commersonii.</title>
        <authorList>
            <person name="Cho K."/>
        </authorList>
    </citation>
    <scope>NUCLEOTIDE SEQUENCE [LARGE SCALE GENOMIC DNA]</scope>
    <source>
        <strain evidence="15">LZ3.2</strain>
        <tissue evidence="15">Leaf</tissue>
    </source>
</reference>
<protein>
    <recommendedName>
        <fullName evidence="12">Geranylgeranyl diphosphate reductase, chloroplastic</fullName>
        <ecNumber evidence="3">1.3.1.83</ecNumber>
    </recommendedName>
    <alternativeName>
        <fullName evidence="9">Geranylgeranyl reductase</fullName>
    </alternativeName>
</protein>
<dbReference type="PANTHER" id="PTHR42685:SF13">
    <property type="entry name" value="GERANYLGERANYL DIPHOSPHATE REDUCTASE"/>
    <property type="match status" value="1"/>
</dbReference>
<dbReference type="EC" id="1.3.1.83" evidence="3"/>
<keyword evidence="4" id="KW-0602">Photosynthesis</keyword>
<evidence type="ECO:0000256" key="8">
    <source>
        <dbReference type="ARBA" id="ARBA00024015"/>
    </source>
</evidence>
<accession>A0A9J6AT98</accession>
<dbReference type="GO" id="GO:0009535">
    <property type="term" value="C:chloroplast thylakoid membrane"/>
    <property type="evidence" value="ECO:0007669"/>
    <property type="project" value="TreeGrafter"/>
</dbReference>
<evidence type="ECO:0000256" key="10">
    <source>
        <dbReference type="ARBA" id="ARBA00047837"/>
    </source>
</evidence>
<comment type="similarity">
    <text evidence="2">Belongs to the geranylgeranyl reductase family. ChlP subfamily.</text>
</comment>
<feature type="domain" description="FAD-binding" evidence="13">
    <location>
        <begin position="43"/>
        <end position="204"/>
    </location>
</feature>
<evidence type="ECO:0000256" key="6">
    <source>
        <dbReference type="ARBA" id="ARBA00023002"/>
    </source>
</evidence>
<evidence type="ECO:0000256" key="5">
    <source>
        <dbReference type="ARBA" id="ARBA00022857"/>
    </source>
</evidence>
<keyword evidence="6" id="KW-0560">Oxidoreductase</keyword>
<dbReference type="InterPro" id="IPR050407">
    <property type="entry name" value="Geranylgeranyl_reductase"/>
</dbReference>
<evidence type="ECO:0000256" key="11">
    <source>
        <dbReference type="ARBA" id="ARBA00058147"/>
    </source>
</evidence>
<evidence type="ECO:0000313" key="16">
    <source>
        <dbReference type="Proteomes" id="UP000824120"/>
    </source>
</evidence>
<dbReference type="InterPro" id="IPR036188">
    <property type="entry name" value="FAD/NAD-bd_sf"/>
</dbReference>
<dbReference type="NCBIfam" id="TIGR02023">
    <property type="entry name" value="BchP-ChlP"/>
    <property type="match status" value="1"/>
</dbReference>
<evidence type="ECO:0000256" key="1">
    <source>
        <dbReference type="ARBA" id="ARBA00005173"/>
    </source>
</evidence>
<evidence type="ECO:0000313" key="15">
    <source>
        <dbReference type="EMBL" id="KAG5627620.1"/>
    </source>
</evidence>
<gene>
    <name evidence="15" type="ORF">H5410_012838</name>
</gene>
<dbReference type="InterPro" id="IPR011777">
    <property type="entry name" value="Geranylgeranyl_Rdtase_fam"/>
</dbReference>
<dbReference type="GO" id="GO:0015979">
    <property type="term" value="P:photosynthesis"/>
    <property type="evidence" value="ECO:0007669"/>
    <property type="project" value="UniProtKB-KW"/>
</dbReference>
<evidence type="ECO:0000256" key="9">
    <source>
        <dbReference type="ARBA" id="ARBA00033069"/>
    </source>
</evidence>
<evidence type="ECO:0000259" key="14">
    <source>
        <dbReference type="Pfam" id="PF22578"/>
    </source>
</evidence>
<evidence type="ECO:0000256" key="3">
    <source>
        <dbReference type="ARBA" id="ARBA00012380"/>
    </source>
</evidence>
<dbReference type="PANTHER" id="PTHR42685">
    <property type="entry name" value="GERANYLGERANYL DIPHOSPHATE REDUCTASE"/>
    <property type="match status" value="1"/>
</dbReference>
<evidence type="ECO:0000256" key="4">
    <source>
        <dbReference type="ARBA" id="ARBA00022531"/>
    </source>
</evidence>
<dbReference type="NCBIfam" id="TIGR02032">
    <property type="entry name" value="GG-red-SF"/>
    <property type="match status" value="1"/>
</dbReference>
<evidence type="ECO:0000259" key="13">
    <source>
        <dbReference type="Pfam" id="PF01494"/>
    </source>
</evidence>
<evidence type="ECO:0000256" key="12">
    <source>
        <dbReference type="ARBA" id="ARBA00067953"/>
    </source>
</evidence>
<dbReference type="InterPro" id="IPR010253">
    <property type="entry name" value="BchP_ChlP_pln/prok"/>
</dbReference>
<feature type="domain" description="Digeranylgeranylglycerophospholipid reductase catalytic" evidence="14">
    <location>
        <begin position="223"/>
        <end position="288"/>
    </location>
</feature>
<dbReference type="GO" id="GO:0071949">
    <property type="term" value="F:FAD binding"/>
    <property type="evidence" value="ECO:0007669"/>
    <property type="project" value="InterPro"/>
</dbReference>
<dbReference type="PRINTS" id="PR00420">
    <property type="entry name" value="RNGMNOXGNASE"/>
</dbReference>
<dbReference type="Pfam" id="PF01494">
    <property type="entry name" value="FAD_binding_3"/>
    <property type="match status" value="1"/>
</dbReference>
<dbReference type="AlphaFoldDB" id="A0A9J6AT98"/>
<dbReference type="FunFam" id="3.50.50.60:FF:000083">
    <property type="entry name" value="Geranylgeranyl diphosphate reductase"/>
    <property type="match status" value="1"/>
</dbReference>
<comment type="function">
    <text evidence="11">Catalyzes the reduction of geranylgeranyl diphosphate to phytyl diphosphate, providing phytol for both tocopherol and chlorophyll synthesis.</text>
</comment>
<dbReference type="EMBL" id="JACXVP010000002">
    <property type="protein sequence ID" value="KAG5627620.1"/>
    <property type="molecule type" value="Genomic_DNA"/>
</dbReference>
<dbReference type="InterPro" id="IPR002938">
    <property type="entry name" value="FAD-bd"/>
</dbReference>
<name>A0A9J6AT98_SOLCO</name>
<comment type="pathway">
    <text evidence="8">Cofactor biosynthesis; tocopherol biosynthesis.</text>
</comment>
<dbReference type="Pfam" id="PF22578">
    <property type="entry name" value="GGR_cat"/>
    <property type="match status" value="1"/>
</dbReference>
<comment type="pathway">
    <text evidence="1">Porphyrin-containing compound metabolism; chlorophyll biosynthesis.</text>
</comment>
<sequence length="338" mass="36999">MATQITLIHPLQCPPFQLKTHNPQKQCHLFKREKRNLVVSKLRAAVIGGGPAGSSAAEALATGGVETFLFERSPDTAKPCGGAIPLCMLSEFSIPSHLIDRRVTQMRIISPSNIVADLSKTLKPHEFVAMLRREVLDSFLRQRAESSGATLLKALVTNLVVPTSTREPYVIHYTMDNCQHQLAVDVIIGADGANSRVAKSINAGNYTTSIAYQERIKLPEFKMGYYENLAEMYIGNDVSPDFYAWVFPKCDHVAVGTGTIGSRPYIKSLQRGIKARVKSKIEGGEVIKVEAHPIPQHPRPIRVRGRVALVGDAAGYVTNCSGEGIYFAAKVEECVGKQ</sequence>
<keyword evidence="7" id="KW-0149">Chlorophyll biosynthesis</keyword>
<comment type="catalytic activity">
    <reaction evidence="10">
        <text>phytyl diphosphate + 3 NADP(+) = geranylgeranyl diphosphate + 3 NADPH + 3 H(+)</text>
        <dbReference type="Rhea" id="RHEA:26229"/>
        <dbReference type="ChEBI" id="CHEBI:15378"/>
        <dbReference type="ChEBI" id="CHEBI:57533"/>
        <dbReference type="ChEBI" id="CHEBI:57783"/>
        <dbReference type="ChEBI" id="CHEBI:58349"/>
        <dbReference type="ChEBI" id="CHEBI:75434"/>
        <dbReference type="EC" id="1.3.1.83"/>
    </reaction>
</comment>
<evidence type="ECO:0000256" key="7">
    <source>
        <dbReference type="ARBA" id="ARBA00023171"/>
    </source>
</evidence>
<dbReference type="SUPFAM" id="SSF51905">
    <property type="entry name" value="FAD/NAD(P)-binding domain"/>
    <property type="match status" value="1"/>
</dbReference>